<sequence>MLYRPNTLWTWILLVSTFIEVVVLITLEAVVYTSIRNNVTPIAWDISAYRCIPTFFVLVTLWVVYQLLLAYNTLVHQSTTQLIGLGIYSAVLSVYNGIQYCQLRDIVEVLIANAAARPGSLQEMWPLLQGMMISIIVITASFTLWILFSAWKLHEEFAWVTLRTVDADKQMRRRYLYFQLLSSLLKFDGFFFLGFLLQLVIIPYSKSSPTFVAAVALMPISCCLLFITARVVRKEYRVGTIVISVFHLALMGFFIYMLTAFSLPPSYLNYLQAKRTLSFFGIINIVLALGTVTMIGLCFRNFGQGLRPHVSGGAKAGLLGETVGSESHSRVPHEAI</sequence>
<protein>
    <submittedName>
        <fullName evidence="2">Uncharacterized protein</fullName>
    </submittedName>
</protein>
<keyword evidence="1" id="KW-0472">Membrane</keyword>
<dbReference type="PANTHER" id="PTHR34391:SF1">
    <property type="entry name" value="UPF0658 GOLGI APPARATUS MEMBRANE PROTEIN C1952.10C-RELATED"/>
    <property type="match status" value="1"/>
</dbReference>
<dbReference type="AlphaFoldDB" id="A0A5N6F807"/>
<reference evidence="2 3" key="1">
    <citation type="submission" date="2019-04" db="EMBL/GenBank/DDBJ databases">
        <title>Fungal friends and foes A comparative genomics study of 23 Aspergillus species from section Flavi.</title>
        <authorList>
            <consortium name="DOE Joint Genome Institute"/>
            <person name="Kjaerbolling I."/>
            <person name="Vesth T.C."/>
            <person name="Frisvad J.C."/>
            <person name="Nybo J.L."/>
            <person name="Theobald S."/>
            <person name="Kildgaard S."/>
            <person name="Petersen T.I."/>
            <person name="Kuo A."/>
            <person name="Sato A."/>
            <person name="Lyhne E.K."/>
            <person name="Kogle M.E."/>
            <person name="Wiebenga A."/>
            <person name="Kun R.S."/>
            <person name="Lubbers R.J."/>
            <person name="Makela M.R."/>
            <person name="Barry K."/>
            <person name="Chovatia M."/>
            <person name="Clum A."/>
            <person name="Daum C."/>
            <person name="Haridas S."/>
            <person name="He G."/>
            <person name="LaButti K."/>
            <person name="Lipzen A."/>
            <person name="Mondo S."/>
            <person name="Pangilinan J."/>
            <person name="Riley R."/>
            <person name="Salamov A."/>
            <person name="Simmons B.A."/>
            <person name="Magnuson J.K."/>
            <person name="Henrissat B."/>
            <person name="Mortensen U.H."/>
            <person name="Larsen T.O."/>
            <person name="De vries R.P."/>
            <person name="Grigoriev I.V."/>
            <person name="Machida M."/>
            <person name="Baker S.E."/>
            <person name="Andersen M.R."/>
        </authorList>
    </citation>
    <scope>NUCLEOTIDE SEQUENCE [LARGE SCALE GENOMIC DNA]</scope>
    <source>
        <strain evidence="2 3">CBS 126849</strain>
    </source>
</reference>
<keyword evidence="1" id="KW-0812">Transmembrane</keyword>
<feature type="transmembrane region" description="Helical" evidence="1">
    <location>
        <begin position="210"/>
        <end position="229"/>
    </location>
</feature>
<feature type="transmembrane region" description="Helical" evidence="1">
    <location>
        <begin position="175"/>
        <end position="204"/>
    </location>
</feature>
<evidence type="ECO:0000313" key="3">
    <source>
        <dbReference type="Proteomes" id="UP000326799"/>
    </source>
</evidence>
<name>A0A5N6F807_9EURO</name>
<evidence type="ECO:0000313" key="2">
    <source>
        <dbReference type="EMBL" id="KAB8226022.1"/>
    </source>
</evidence>
<gene>
    <name evidence="2" type="ORF">BDV33DRAFT_186831</name>
</gene>
<dbReference type="Proteomes" id="UP000326799">
    <property type="component" value="Unassembled WGS sequence"/>
</dbReference>
<feature type="transmembrane region" description="Helical" evidence="1">
    <location>
        <begin position="279"/>
        <end position="299"/>
    </location>
</feature>
<dbReference type="InterPro" id="IPR040410">
    <property type="entry name" value="UPF0658_Golgi"/>
</dbReference>
<feature type="transmembrane region" description="Helical" evidence="1">
    <location>
        <begin position="131"/>
        <end position="154"/>
    </location>
</feature>
<proteinExistence type="predicted"/>
<accession>A0A5N6F807</accession>
<feature type="transmembrane region" description="Helical" evidence="1">
    <location>
        <begin position="47"/>
        <end position="68"/>
    </location>
</feature>
<dbReference type="EMBL" id="ML733392">
    <property type="protein sequence ID" value="KAB8226022.1"/>
    <property type="molecule type" value="Genomic_DNA"/>
</dbReference>
<organism evidence="2 3">
    <name type="scientific">Aspergillus novoparasiticus</name>
    <dbReference type="NCBI Taxonomy" id="986946"/>
    <lineage>
        <taxon>Eukaryota</taxon>
        <taxon>Fungi</taxon>
        <taxon>Dikarya</taxon>
        <taxon>Ascomycota</taxon>
        <taxon>Pezizomycotina</taxon>
        <taxon>Eurotiomycetes</taxon>
        <taxon>Eurotiomycetidae</taxon>
        <taxon>Eurotiales</taxon>
        <taxon>Aspergillaceae</taxon>
        <taxon>Aspergillus</taxon>
        <taxon>Aspergillus subgen. Circumdati</taxon>
    </lineage>
</organism>
<feature type="transmembrane region" description="Helical" evidence="1">
    <location>
        <begin position="241"/>
        <end position="259"/>
    </location>
</feature>
<dbReference type="PANTHER" id="PTHR34391">
    <property type="entry name" value="UPF0658 GOLGI APPARATUS MEMBRANE PROTEIN C1952.10C-RELATED"/>
    <property type="match status" value="1"/>
</dbReference>
<evidence type="ECO:0000256" key="1">
    <source>
        <dbReference type="SAM" id="Phobius"/>
    </source>
</evidence>
<feature type="transmembrane region" description="Helical" evidence="1">
    <location>
        <begin position="12"/>
        <end position="35"/>
    </location>
</feature>
<keyword evidence="3" id="KW-1185">Reference proteome</keyword>
<dbReference type="GO" id="GO:0005794">
    <property type="term" value="C:Golgi apparatus"/>
    <property type="evidence" value="ECO:0007669"/>
    <property type="project" value="TreeGrafter"/>
</dbReference>
<keyword evidence="1" id="KW-1133">Transmembrane helix</keyword>